<feature type="binding site" evidence="4">
    <location>
        <begin position="73"/>
        <end position="75"/>
    </location>
    <ligand>
        <name>AMP</name>
        <dbReference type="ChEBI" id="CHEBI:456215"/>
    </ligand>
</feature>
<reference evidence="8 9" key="1">
    <citation type="journal article" date="2013" name="PLoS ONE">
        <title>Assembly-driven community genomics of a hypersaline microbial ecosystem.</title>
        <authorList>
            <person name="Podell S."/>
            <person name="Ugalde J.A."/>
            <person name="Narasingarao P."/>
            <person name="Banfield J.F."/>
            <person name="Heidelberg K.B."/>
            <person name="Allen E.E."/>
        </authorList>
    </citation>
    <scope>NUCLEOTIDE SEQUENCE [LARGE SCALE GENOMIC DNA]</scope>
    <source>
        <strain evidence="9">J07HQW2</strain>
    </source>
</reference>
<feature type="binding site" evidence="4">
    <location>
        <position position="179"/>
    </location>
    <ligand>
        <name>AMP</name>
        <dbReference type="ChEBI" id="CHEBI:456215"/>
    </ligand>
</feature>
<dbReference type="InterPro" id="IPR006259">
    <property type="entry name" value="Adenyl_kin_sub"/>
</dbReference>
<gene>
    <name evidence="4" type="primary">adk</name>
    <name evidence="8" type="ORF">J07HQW2_01421</name>
</gene>
<evidence type="ECO:0000259" key="7">
    <source>
        <dbReference type="Pfam" id="PF05191"/>
    </source>
</evidence>
<dbReference type="InterPro" id="IPR027417">
    <property type="entry name" value="P-loop_NTPase"/>
</dbReference>
<protein>
    <recommendedName>
        <fullName evidence="4 6">Adenylate kinase</fullName>
        <shortName evidence="4">AK</shortName>
        <ecNumber evidence="4 6">2.7.4.3</ecNumber>
    </recommendedName>
    <alternativeName>
        <fullName evidence="4">ATP-AMP transphosphorylase</fullName>
    </alternativeName>
    <alternativeName>
        <fullName evidence="4">ATP:AMP phosphotransferase</fullName>
    </alternativeName>
    <alternativeName>
        <fullName evidence="4">Adenylate monophosphate kinase</fullName>
    </alternativeName>
</protein>
<dbReference type="Proteomes" id="UP000030710">
    <property type="component" value="Unassembled WGS sequence"/>
</dbReference>
<dbReference type="GO" id="GO:0005737">
    <property type="term" value="C:cytoplasm"/>
    <property type="evidence" value="ECO:0007669"/>
    <property type="project" value="UniProtKB-SubCell"/>
</dbReference>
<keyword evidence="1 4" id="KW-0808">Transferase</keyword>
<dbReference type="STRING" id="1238425.J07HQW2_01421"/>
<dbReference type="Gene3D" id="3.40.50.300">
    <property type="entry name" value="P-loop containing nucleotide triphosphate hydrolases"/>
    <property type="match status" value="1"/>
</dbReference>
<keyword evidence="4" id="KW-0963">Cytoplasm</keyword>
<dbReference type="AlphaFoldDB" id="U1NE08"/>
<dbReference type="GO" id="GO:0008270">
    <property type="term" value="F:zinc ion binding"/>
    <property type="evidence" value="ECO:0007669"/>
    <property type="project" value="UniProtKB-UniRule"/>
</dbReference>
<dbReference type="FunFam" id="3.40.50.300:FF:000106">
    <property type="entry name" value="Adenylate kinase mitochondrial"/>
    <property type="match status" value="1"/>
</dbReference>
<proteinExistence type="inferred from homology"/>
<feature type="binding site" evidence="4">
    <location>
        <begin position="22"/>
        <end position="27"/>
    </location>
    <ligand>
        <name>ATP</name>
        <dbReference type="ChEBI" id="CHEBI:30616"/>
    </ligand>
</feature>
<keyword evidence="4 6" id="KW-0067">ATP-binding</keyword>
<feature type="binding site" evidence="4">
    <location>
        <position position="207"/>
    </location>
    <ligand>
        <name>ATP</name>
        <dbReference type="ChEBI" id="CHEBI:30616"/>
    </ligand>
</feature>
<dbReference type="HAMAP" id="MF_00235">
    <property type="entry name" value="Adenylate_kinase_Adk"/>
    <property type="match status" value="1"/>
</dbReference>
<comment type="function">
    <text evidence="4">Catalyzes the reversible transfer of the terminal phosphate group between ATP and AMP. Plays an important role in cellular energy homeostasis and in adenine nucleotide metabolism.</text>
</comment>
<feature type="binding site" evidence="4">
    <location>
        <begin position="144"/>
        <end position="145"/>
    </location>
    <ligand>
        <name>ATP</name>
        <dbReference type="ChEBI" id="CHEBI:30616"/>
    </ligand>
</feature>
<feature type="binding site" evidence="4">
    <location>
        <position position="141"/>
    </location>
    <ligand>
        <name>Zn(2+)</name>
        <dbReference type="ChEBI" id="CHEBI:29105"/>
        <note>structural</note>
    </ligand>
</feature>
<feature type="binding site" evidence="4">
    <location>
        <position position="43"/>
    </location>
    <ligand>
        <name>AMP</name>
        <dbReference type="ChEBI" id="CHEBI:456215"/>
    </ligand>
</feature>
<evidence type="ECO:0000256" key="1">
    <source>
        <dbReference type="ARBA" id="ARBA00022679"/>
    </source>
</evidence>
<dbReference type="Pfam" id="PF00406">
    <property type="entry name" value="ADK"/>
    <property type="match status" value="1"/>
</dbReference>
<evidence type="ECO:0000313" key="8">
    <source>
        <dbReference type="EMBL" id="ERG94978.1"/>
    </source>
</evidence>
<comment type="pathway">
    <text evidence="4">Purine metabolism; AMP biosynthesis via salvage pathway; AMP from ADP: step 1/1.</text>
</comment>
<feature type="binding site" evidence="4">
    <location>
        <position position="158"/>
    </location>
    <ligand>
        <name>Zn(2+)</name>
        <dbReference type="ChEBI" id="CHEBI:29105"/>
        <note>structural</note>
    </ligand>
</feature>
<dbReference type="EMBL" id="KE356561">
    <property type="protein sequence ID" value="ERG94978.1"/>
    <property type="molecule type" value="Genomic_DNA"/>
</dbReference>
<comment type="subunit">
    <text evidence="4 6">Monomer.</text>
</comment>
<keyword evidence="4" id="KW-0862">Zinc</keyword>
<evidence type="ECO:0000256" key="5">
    <source>
        <dbReference type="RuleBase" id="RU003330"/>
    </source>
</evidence>
<feature type="binding site" evidence="4">
    <location>
        <position position="135"/>
    </location>
    <ligand>
        <name>ATP</name>
        <dbReference type="ChEBI" id="CHEBI:30616"/>
    </ligand>
</feature>
<organism evidence="8 9">
    <name type="scientific">Haloquadratum walsbyi J07HQW2</name>
    <dbReference type="NCBI Taxonomy" id="1238425"/>
    <lineage>
        <taxon>Archaea</taxon>
        <taxon>Methanobacteriati</taxon>
        <taxon>Methanobacteriota</taxon>
        <taxon>Stenosarchaea group</taxon>
        <taxon>Halobacteria</taxon>
        <taxon>Halobacteriales</taxon>
        <taxon>Haloferacaceae</taxon>
        <taxon>Haloquadratum</taxon>
    </lineage>
</organism>
<dbReference type="Pfam" id="PF05191">
    <property type="entry name" value="ADK_lid"/>
    <property type="match status" value="1"/>
</dbReference>
<evidence type="ECO:0000256" key="4">
    <source>
        <dbReference type="HAMAP-Rule" id="MF_00235"/>
    </source>
</evidence>
<dbReference type="InterPro" id="IPR000850">
    <property type="entry name" value="Adenylat/UMP-CMP_kin"/>
</dbReference>
<evidence type="ECO:0000313" key="9">
    <source>
        <dbReference type="Proteomes" id="UP000030710"/>
    </source>
</evidence>
<feature type="binding site" evidence="4">
    <location>
        <position position="161"/>
    </location>
    <ligand>
        <name>Zn(2+)</name>
        <dbReference type="ChEBI" id="CHEBI:29105"/>
        <note>structural</note>
    </ligand>
</feature>
<dbReference type="GO" id="GO:0004017">
    <property type="term" value="F:AMP kinase activity"/>
    <property type="evidence" value="ECO:0007669"/>
    <property type="project" value="UniProtKB-UniRule"/>
</dbReference>
<feature type="binding site" evidence="4">
    <location>
        <position position="48"/>
    </location>
    <ligand>
        <name>AMP</name>
        <dbReference type="ChEBI" id="CHEBI:456215"/>
    </ligand>
</feature>
<accession>U1NE08</accession>
<keyword evidence="3 4" id="KW-0418">Kinase</keyword>
<dbReference type="eggNOG" id="arCOG01046">
    <property type="taxonomic scope" value="Archaea"/>
</dbReference>
<keyword evidence="4" id="KW-0545">Nucleotide biosynthesis</keyword>
<feature type="region of interest" description="LID" evidence="4">
    <location>
        <begin position="134"/>
        <end position="171"/>
    </location>
</feature>
<dbReference type="UniPathway" id="UPA00588">
    <property type="reaction ID" value="UER00649"/>
</dbReference>
<dbReference type="NCBIfam" id="TIGR01351">
    <property type="entry name" value="adk"/>
    <property type="match status" value="1"/>
</dbReference>
<dbReference type="InterPro" id="IPR007862">
    <property type="entry name" value="Adenylate_kinase_lid-dom"/>
</dbReference>
<dbReference type="PANTHER" id="PTHR23359">
    <property type="entry name" value="NUCLEOTIDE KINASE"/>
    <property type="match status" value="1"/>
</dbReference>
<evidence type="ECO:0000256" key="6">
    <source>
        <dbReference type="RuleBase" id="RU003331"/>
    </source>
</evidence>
<feature type="domain" description="Adenylate kinase active site lid" evidence="7">
    <location>
        <begin position="135"/>
        <end position="170"/>
    </location>
</feature>
<dbReference type="PRINTS" id="PR00094">
    <property type="entry name" value="ADENYLTKNASE"/>
</dbReference>
<feature type="binding site" evidence="4">
    <location>
        <begin position="98"/>
        <end position="101"/>
    </location>
    <ligand>
        <name>AMP</name>
        <dbReference type="ChEBI" id="CHEBI:456215"/>
    </ligand>
</feature>
<comment type="catalytic activity">
    <reaction evidence="4 6">
        <text>AMP + ATP = 2 ADP</text>
        <dbReference type="Rhea" id="RHEA:12973"/>
        <dbReference type="ChEBI" id="CHEBI:30616"/>
        <dbReference type="ChEBI" id="CHEBI:456215"/>
        <dbReference type="ChEBI" id="CHEBI:456216"/>
        <dbReference type="EC" id="2.7.4.3"/>
    </reaction>
</comment>
<dbReference type="GO" id="GO:0005524">
    <property type="term" value="F:ATP binding"/>
    <property type="evidence" value="ECO:0007669"/>
    <property type="project" value="UniProtKB-UniRule"/>
</dbReference>
<dbReference type="HOGENOM" id="CLU_032354_1_2_2"/>
<dbReference type="CDD" id="cd01428">
    <property type="entry name" value="ADK"/>
    <property type="match status" value="1"/>
</dbReference>
<feature type="binding site" evidence="4">
    <location>
        <position position="168"/>
    </location>
    <ligand>
        <name>AMP</name>
        <dbReference type="ChEBI" id="CHEBI:456215"/>
    </ligand>
</feature>
<sequence length="223" mass="24377">MLYGERQTSGMEEHVLLLGPPGAGKGTQSKRLAEEFGLEHVTTGDALRSNKQMDISEMDTEYDTPGAYMDAGELVPDAVVNKIVEEALSTAGGYVLDGYPRNIEQAEVLSSITELDVAILLSVDEQELVDRLTGRRVCSECGTSYHVEFEPPAEEGVCGECGGTLTQRDDDTEETVRDRLRVYHENTEPVVEHYRQEGTLVTVDGETTPDDVFDSIVDVIGSS</sequence>
<keyword evidence="4" id="KW-0479">Metal-binding</keyword>
<comment type="caution">
    <text evidence="4">Lacks conserved residue(s) required for the propagation of feature annotation.</text>
</comment>
<dbReference type="GO" id="GO:0044209">
    <property type="term" value="P:AMP salvage"/>
    <property type="evidence" value="ECO:0007669"/>
    <property type="project" value="UniProtKB-UniRule"/>
</dbReference>
<dbReference type="EC" id="2.7.4.3" evidence="4 6"/>
<comment type="subcellular location">
    <subcellularLocation>
        <location evidence="4 6">Cytoplasm</location>
    </subcellularLocation>
</comment>
<dbReference type="PROSITE" id="PS00113">
    <property type="entry name" value="ADENYLATE_KINASE"/>
    <property type="match status" value="1"/>
</dbReference>
<keyword evidence="2 4" id="KW-0547">Nucleotide-binding</keyword>
<feature type="binding site" evidence="4">
    <location>
        <position position="138"/>
    </location>
    <ligand>
        <name>Zn(2+)</name>
        <dbReference type="ChEBI" id="CHEBI:29105"/>
        <note>structural</note>
    </ligand>
</feature>
<dbReference type="InterPro" id="IPR033690">
    <property type="entry name" value="Adenylat_kinase_CS"/>
</dbReference>
<comment type="domain">
    <text evidence="4">Consists of three domains, a large central CORE domain and two small peripheral domains, NMPbind and LID, which undergo movements during catalysis. The LID domain closes over the site of phosphoryl transfer upon ATP binding. Assembling and dissambling the active center during each catalytic cycle provides an effective means to prevent ATP hydrolysis. Some bacteria have evolved a zinc-coordinating structure that stabilizes the LID domain.</text>
</comment>
<dbReference type="SUPFAM" id="SSF52540">
    <property type="entry name" value="P-loop containing nucleoside triphosphate hydrolases"/>
    <property type="match status" value="1"/>
</dbReference>
<feature type="binding site" evidence="4">
    <location>
        <position position="105"/>
    </location>
    <ligand>
        <name>AMP</name>
        <dbReference type="ChEBI" id="CHEBI:456215"/>
    </ligand>
</feature>
<evidence type="ECO:0000256" key="2">
    <source>
        <dbReference type="ARBA" id="ARBA00022741"/>
    </source>
</evidence>
<comment type="similarity">
    <text evidence="4 5">Belongs to the adenylate kinase family.</text>
</comment>
<dbReference type="NCBIfam" id="NF011103">
    <property type="entry name" value="PRK14530.1"/>
    <property type="match status" value="1"/>
</dbReference>
<evidence type="ECO:0000256" key="3">
    <source>
        <dbReference type="ARBA" id="ARBA00022777"/>
    </source>
</evidence>
<name>U1NE08_9EURY</name>